<dbReference type="GO" id="GO:0008840">
    <property type="term" value="F:4-hydroxy-tetrahydrodipicolinate synthase activity"/>
    <property type="evidence" value="ECO:0007669"/>
    <property type="project" value="UniProtKB-EC"/>
</dbReference>
<comment type="function">
    <text evidence="1">Catalyzes the condensation of (S)-aspartate-beta-semialdehyde [(S)-ASA] and pyruvate to 4-hydroxy-tetrahydrodipicolinate (HTPA).</text>
</comment>
<keyword evidence="4" id="KW-0963">Cytoplasm</keyword>
<evidence type="ECO:0000256" key="5">
    <source>
        <dbReference type="ARBA" id="ARBA00022605"/>
    </source>
</evidence>
<evidence type="ECO:0000256" key="4">
    <source>
        <dbReference type="ARBA" id="ARBA00022490"/>
    </source>
</evidence>
<comment type="catalytic activity">
    <reaction evidence="10">
        <text>L-aspartate 4-semialdehyde + pyruvate = (2S,4S)-4-hydroxy-2,3,4,5-tetrahydrodipicolinate + H2O + H(+)</text>
        <dbReference type="Rhea" id="RHEA:34171"/>
        <dbReference type="ChEBI" id="CHEBI:15361"/>
        <dbReference type="ChEBI" id="CHEBI:15377"/>
        <dbReference type="ChEBI" id="CHEBI:15378"/>
        <dbReference type="ChEBI" id="CHEBI:67139"/>
        <dbReference type="ChEBI" id="CHEBI:537519"/>
        <dbReference type="EC" id="4.3.3.7"/>
    </reaction>
</comment>
<evidence type="ECO:0000256" key="2">
    <source>
        <dbReference type="ARBA" id="ARBA00005120"/>
    </source>
</evidence>
<dbReference type="NCBIfam" id="TIGR00674">
    <property type="entry name" value="dapA"/>
    <property type="match status" value="1"/>
</dbReference>
<dbReference type="PIRSF" id="PIRSF001365">
    <property type="entry name" value="DHDPS"/>
    <property type="match status" value="1"/>
</dbReference>
<protein>
    <recommendedName>
        <fullName evidence="3">4-hydroxy-tetrahydrodipicolinate synthase</fullName>
        <ecNumber evidence="3">4.3.3.7</ecNumber>
    </recommendedName>
</protein>
<dbReference type="EMBL" id="CAEZYK010000106">
    <property type="protein sequence ID" value="CAB4733222.1"/>
    <property type="molecule type" value="Genomic_DNA"/>
</dbReference>
<evidence type="ECO:0000313" key="11">
    <source>
        <dbReference type="EMBL" id="CAB4733222.1"/>
    </source>
</evidence>
<dbReference type="Pfam" id="PF00701">
    <property type="entry name" value="DHDPS"/>
    <property type="match status" value="1"/>
</dbReference>
<dbReference type="PANTHER" id="PTHR12128">
    <property type="entry name" value="DIHYDRODIPICOLINATE SYNTHASE"/>
    <property type="match status" value="1"/>
</dbReference>
<dbReference type="InterPro" id="IPR002220">
    <property type="entry name" value="DapA-like"/>
</dbReference>
<keyword evidence="8" id="KW-0456">Lyase</keyword>
<dbReference type="GO" id="GO:0019877">
    <property type="term" value="P:diaminopimelate biosynthetic process"/>
    <property type="evidence" value="ECO:0007669"/>
    <property type="project" value="UniProtKB-KW"/>
</dbReference>
<evidence type="ECO:0000313" key="13">
    <source>
        <dbReference type="EMBL" id="CAB4987031.1"/>
    </source>
</evidence>
<dbReference type="PROSITE" id="PS00666">
    <property type="entry name" value="DHDPS_2"/>
    <property type="match status" value="1"/>
</dbReference>
<dbReference type="InterPro" id="IPR013785">
    <property type="entry name" value="Aldolase_TIM"/>
</dbReference>
<dbReference type="PANTHER" id="PTHR12128:SF66">
    <property type="entry name" value="4-HYDROXY-2-OXOGLUTARATE ALDOLASE, MITOCHONDRIAL"/>
    <property type="match status" value="1"/>
</dbReference>
<comment type="pathway">
    <text evidence="2">Amino-acid biosynthesis; L-lysine biosynthesis via DAP pathway; (S)-tetrahydrodipicolinate from L-aspartate: step 3/4.</text>
</comment>
<dbReference type="HAMAP" id="MF_00418">
    <property type="entry name" value="DapA"/>
    <property type="match status" value="1"/>
</dbReference>
<dbReference type="CDD" id="cd00950">
    <property type="entry name" value="DHDPS"/>
    <property type="match status" value="1"/>
</dbReference>
<dbReference type="EC" id="4.3.3.7" evidence="3"/>
<dbReference type="Gene3D" id="3.20.20.70">
    <property type="entry name" value="Aldolase class I"/>
    <property type="match status" value="1"/>
</dbReference>
<evidence type="ECO:0000313" key="14">
    <source>
        <dbReference type="EMBL" id="CAB5034668.1"/>
    </source>
</evidence>
<proteinExistence type="inferred from homology"/>
<dbReference type="GO" id="GO:0009089">
    <property type="term" value="P:lysine biosynthetic process via diaminopimelate"/>
    <property type="evidence" value="ECO:0007669"/>
    <property type="project" value="UniProtKB-UniPathway"/>
</dbReference>
<dbReference type="EMBL" id="CAFBOF010000051">
    <property type="protein sequence ID" value="CAB4987031.1"/>
    <property type="molecule type" value="Genomic_DNA"/>
</dbReference>
<evidence type="ECO:0000313" key="12">
    <source>
        <dbReference type="EMBL" id="CAB4917844.1"/>
    </source>
</evidence>
<evidence type="ECO:0000256" key="10">
    <source>
        <dbReference type="ARBA" id="ARBA00047836"/>
    </source>
</evidence>
<evidence type="ECO:0000256" key="9">
    <source>
        <dbReference type="ARBA" id="ARBA00023270"/>
    </source>
</evidence>
<accession>A0A6J7HDT8</accession>
<dbReference type="UniPathway" id="UPA00034">
    <property type="reaction ID" value="UER00017"/>
</dbReference>
<evidence type="ECO:0000256" key="1">
    <source>
        <dbReference type="ARBA" id="ARBA00003294"/>
    </source>
</evidence>
<keyword evidence="7" id="KW-0457">Lysine biosynthesis</keyword>
<evidence type="ECO:0000256" key="8">
    <source>
        <dbReference type="ARBA" id="ARBA00023239"/>
    </source>
</evidence>
<dbReference type="AlphaFoldDB" id="A0A6J7HDT8"/>
<evidence type="ECO:0000256" key="6">
    <source>
        <dbReference type="ARBA" id="ARBA00022915"/>
    </source>
</evidence>
<dbReference type="EMBL" id="CAFBPQ010000119">
    <property type="protein sequence ID" value="CAB5034668.1"/>
    <property type="molecule type" value="Genomic_DNA"/>
</dbReference>
<organism evidence="12">
    <name type="scientific">freshwater metagenome</name>
    <dbReference type="NCBI Taxonomy" id="449393"/>
    <lineage>
        <taxon>unclassified sequences</taxon>
        <taxon>metagenomes</taxon>
        <taxon>ecological metagenomes</taxon>
    </lineage>
</organism>
<keyword evidence="6" id="KW-0220">Diaminopimelate biosynthesis</keyword>
<evidence type="ECO:0000256" key="3">
    <source>
        <dbReference type="ARBA" id="ARBA00012086"/>
    </source>
</evidence>
<name>A0A6J7HDT8_9ZZZZ</name>
<dbReference type="InterPro" id="IPR020625">
    <property type="entry name" value="Schiff_base-form_aldolases_AS"/>
</dbReference>
<dbReference type="InterPro" id="IPR005263">
    <property type="entry name" value="DapA"/>
</dbReference>
<sequence>MASSQPLRGVYVPLVTPFASDGQVALAAMEVLANRYLDAGAAGLTPLGTTGEAPALDGDEQLAIIDLCSRISAERSTQLIVGAGTNSTRTTVTAVKRLSEFPAVTAALCVVPYYVRPSQEGIVEHFKVVAKESPVPIVIYNIPYRTGRVLEADGLLELANTKNIIGLKQAVGGIDTDTMRVLDESPDDFAVLGGEDPYLFPTVLLGGTGAICASAHLCTERFVAMIECGLSGNIEEGRAHQEALAPVIAAGFAEPNPAVFKGVLHAQDLIPTPDLRLPMTPASSSSITRALEAVEAANS</sequence>
<reference evidence="12" key="1">
    <citation type="submission" date="2020-05" db="EMBL/GenBank/DDBJ databases">
        <authorList>
            <person name="Chiriac C."/>
            <person name="Salcher M."/>
            <person name="Ghai R."/>
            <person name="Kavagutti S V."/>
        </authorList>
    </citation>
    <scope>NUCLEOTIDE SEQUENCE</scope>
</reference>
<dbReference type="PRINTS" id="PR00146">
    <property type="entry name" value="DHPICSNTHASE"/>
</dbReference>
<evidence type="ECO:0000256" key="7">
    <source>
        <dbReference type="ARBA" id="ARBA00023154"/>
    </source>
</evidence>
<keyword evidence="9" id="KW-0704">Schiff base</keyword>
<dbReference type="SMART" id="SM01130">
    <property type="entry name" value="DHDPS"/>
    <property type="match status" value="1"/>
</dbReference>
<gene>
    <name evidence="11" type="ORF">UFOPK2683_01414</name>
    <name evidence="12" type="ORF">UFOPK3605_01504</name>
    <name evidence="13" type="ORF">UFOPK3897_01496</name>
    <name evidence="14" type="ORF">UFOPK4121_01756</name>
</gene>
<dbReference type="EMBL" id="CAFBMM010000115">
    <property type="protein sequence ID" value="CAB4917844.1"/>
    <property type="molecule type" value="Genomic_DNA"/>
</dbReference>
<dbReference type="SUPFAM" id="SSF51569">
    <property type="entry name" value="Aldolase"/>
    <property type="match status" value="1"/>
</dbReference>
<keyword evidence="5" id="KW-0028">Amino-acid biosynthesis</keyword>